<proteinExistence type="predicted"/>
<dbReference type="Gramene" id="mRNA:HanXRQr2_Chr11g0474681">
    <property type="protein sequence ID" value="CDS:HanXRQr2_Chr11g0474681.1"/>
    <property type="gene ID" value="HanXRQr2_Chr11g0474681"/>
</dbReference>
<gene>
    <name evidence="1" type="ORF">HanXRQr2_Chr11g0474681</name>
</gene>
<evidence type="ECO:0000313" key="1">
    <source>
        <dbReference type="EMBL" id="KAF5780678.1"/>
    </source>
</evidence>
<sequence length="59" mass="7417">MLFPPPQFLNARNFFIHYLFFKKIYHKIERFFIFNMSTILLYFSKKKNSKTQLHIIQWT</sequence>
<dbReference type="EMBL" id="MNCJ02000326">
    <property type="protein sequence ID" value="KAF5780678.1"/>
    <property type="molecule type" value="Genomic_DNA"/>
</dbReference>
<comment type="caution">
    <text evidence="1">The sequence shown here is derived from an EMBL/GenBank/DDBJ whole genome shotgun (WGS) entry which is preliminary data.</text>
</comment>
<organism evidence="1 2">
    <name type="scientific">Helianthus annuus</name>
    <name type="common">Common sunflower</name>
    <dbReference type="NCBI Taxonomy" id="4232"/>
    <lineage>
        <taxon>Eukaryota</taxon>
        <taxon>Viridiplantae</taxon>
        <taxon>Streptophyta</taxon>
        <taxon>Embryophyta</taxon>
        <taxon>Tracheophyta</taxon>
        <taxon>Spermatophyta</taxon>
        <taxon>Magnoliopsida</taxon>
        <taxon>eudicotyledons</taxon>
        <taxon>Gunneridae</taxon>
        <taxon>Pentapetalae</taxon>
        <taxon>asterids</taxon>
        <taxon>campanulids</taxon>
        <taxon>Asterales</taxon>
        <taxon>Asteraceae</taxon>
        <taxon>Asteroideae</taxon>
        <taxon>Heliantheae alliance</taxon>
        <taxon>Heliantheae</taxon>
        <taxon>Helianthus</taxon>
    </lineage>
</organism>
<protein>
    <submittedName>
        <fullName evidence="1">Uncharacterized protein</fullName>
    </submittedName>
</protein>
<accession>A0A9K3HLK5</accession>
<reference evidence="1" key="1">
    <citation type="journal article" date="2017" name="Nature">
        <title>The sunflower genome provides insights into oil metabolism, flowering and Asterid evolution.</title>
        <authorList>
            <person name="Badouin H."/>
            <person name="Gouzy J."/>
            <person name="Grassa C.J."/>
            <person name="Murat F."/>
            <person name="Staton S.E."/>
            <person name="Cottret L."/>
            <person name="Lelandais-Briere C."/>
            <person name="Owens G.L."/>
            <person name="Carrere S."/>
            <person name="Mayjonade B."/>
            <person name="Legrand L."/>
            <person name="Gill N."/>
            <person name="Kane N.C."/>
            <person name="Bowers J.E."/>
            <person name="Hubner S."/>
            <person name="Bellec A."/>
            <person name="Berard A."/>
            <person name="Berges H."/>
            <person name="Blanchet N."/>
            <person name="Boniface M.C."/>
            <person name="Brunel D."/>
            <person name="Catrice O."/>
            <person name="Chaidir N."/>
            <person name="Claudel C."/>
            <person name="Donnadieu C."/>
            <person name="Faraut T."/>
            <person name="Fievet G."/>
            <person name="Helmstetter N."/>
            <person name="King M."/>
            <person name="Knapp S.J."/>
            <person name="Lai Z."/>
            <person name="Le Paslier M.C."/>
            <person name="Lippi Y."/>
            <person name="Lorenzon L."/>
            <person name="Mandel J.R."/>
            <person name="Marage G."/>
            <person name="Marchand G."/>
            <person name="Marquand E."/>
            <person name="Bret-Mestries E."/>
            <person name="Morien E."/>
            <person name="Nambeesan S."/>
            <person name="Nguyen T."/>
            <person name="Pegot-Espagnet P."/>
            <person name="Pouilly N."/>
            <person name="Raftis F."/>
            <person name="Sallet E."/>
            <person name="Schiex T."/>
            <person name="Thomas J."/>
            <person name="Vandecasteele C."/>
            <person name="Vares D."/>
            <person name="Vear F."/>
            <person name="Vautrin S."/>
            <person name="Crespi M."/>
            <person name="Mangin B."/>
            <person name="Burke J.M."/>
            <person name="Salse J."/>
            <person name="Munos S."/>
            <person name="Vincourt P."/>
            <person name="Rieseberg L.H."/>
            <person name="Langlade N.B."/>
        </authorList>
    </citation>
    <scope>NUCLEOTIDE SEQUENCE</scope>
    <source>
        <tissue evidence="1">Leaves</tissue>
    </source>
</reference>
<dbReference type="Proteomes" id="UP000215914">
    <property type="component" value="Unassembled WGS sequence"/>
</dbReference>
<dbReference type="AlphaFoldDB" id="A0A9K3HLK5"/>
<name>A0A9K3HLK5_HELAN</name>
<evidence type="ECO:0000313" key="2">
    <source>
        <dbReference type="Proteomes" id="UP000215914"/>
    </source>
</evidence>
<keyword evidence="2" id="KW-1185">Reference proteome</keyword>
<reference evidence="1" key="2">
    <citation type="submission" date="2020-06" db="EMBL/GenBank/DDBJ databases">
        <title>Helianthus annuus Genome sequencing and assembly Release 2.</title>
        <authorList>
            <person name="Gouzy J."/>
            <person name="Langlade N."/>
            <person name="Munos S."/>
        </authorList>
    </citation>
    <scope>NUCLEOTIDE SEQUENCE</scope>
    <source>
        <tissue evidence="1">Leaves</tissue>
    </source>
</reference>